<evidence type="ECO:0000313" key="3">
    <source>
        <dbReference type="EMBL" id="KAK2120366.1"/>
    </source>
</evidence>
<dbReference type="SUPFAM" id="SSF47473">
    <property type="entry name" value="EF-hand"/>
    <property type="match status" value="1"/>
</dbReference>
<name>A0ABQ9WGD1_SAGOE</name>
<feature type="domain" description="EF-hand" evidence="2">
    <location>
        <begin position="116"/>
        <end position="151"/>
    </location>
</feature>
<sequence length="184" mass="18673">MTPPTPLIRVVRGGSASEPRAGGAGLPEAAPPSSLPASRIPRLHFQSARRAFRAVPAGPPPPPASRAPASHPMVSSVLCRCVASPPPDAAAAASSSASSPASVGDPCGGAVCGGPDHRLRLWSLFQTLDVNRDGGLCVNDLAVGLRRLGLHRTEGELQVGCARPRHCGGGSPPSAGSQVRPGRW</sequence>
<evidence type="ECO:0000259" key="2">
    <source>
        <dbReference type="PROSITE" id="PS50222"/>
    </source>
</evidence>
<organism evidence="3 4">
    <name type="scientific">Saguinus oedipus</name>
    <name type="common">Cotton-top tamarin</name>
    <name type="synonym">Oedipomidas oedipus</name>
    <dbReference type="NCBI Taxonomy" id="9490"/>
    <lineage>
        <taxon>Eukaryota</taxon>
        <taxon>Metazoa</taxon>
        <taxon>Chordata</taxon>
        <taxon>Craniata</taxon>
        <taxon>Vertebrata</taxon>
        <taxon>Euteleostomi</taxon>
        <taxon>Mammalia</taxon>
        <taxon>Eutheria</taxon>
        <taxon>Euarchontoglires</taxon>
        <taxon>Primates</taxon>
        <taxon>Haplorrhini</taxon>
        <taxon>Platyrrhini</taxon>
        <taxon>Cebidae</taxon>
        <taxon>Callitrichinae</taxon>
        <taxon>Saguinus</taxon>
    </lineage>
</organism>
<reference evidence="3 4" key="1">
    <citation type="submission" date="2023-05" db="EMBL/GenBank/DDBJ databases">
        <title>B98-5 Cell Line De Novo Hybrid Assembly: An Optical Mapping Approach.</title>
        <authorList>
            <person name="Kananen K."/>
            <person name="Auerbach J.A."/>
            <person name="Kautto E."/>
            <person name="Blachly J.S."/>
        </authorList>
    </citation>
    <scope>NUCLEOTIDE SEQUENCE [LARGE SCALE GENOMIC DNA]</scope>
    <source>
        <strain evidence="3">B95-8</strain>
        <tissue evidence="3">Cell line</tissue>
    </source>
</reference>
<dbReference type="Proteomes" id="UP001266305">
    <property type="component" value="Unassembled WGS sequence"/>
</dbReference>
<dbReference type="PROSITE" id="PS50222">
    <property type="entry name" value="EF_HAND_2"/>
    <property type="match status" value="1"/>
</dbReference>
<feature type="region of interest" description="Disordered" evidence="1">
    <location>
        <begin position="1"/>
        <end position="41"/>
    </location>
</feature>
<dbReference type="InterPro" id="IPR002048">
    <property type="entry name" value="EF_hand_dom"/>
</dbReference>
<protein>
    <recommendedName>
        <fullName evidence="2">EF-hand domain-containing protein</fullName>
    </recommendedName>
</protein>
<accession>A0ABQ9WGD1</accession>
<feature type="region of interest" description="Disordered" evidence="1">
    <location>
        <begin position="164"/>
        <end position="184"/>
    </location>
</feature>
<proteinExistence type="predicted"/>
<gene>
    <name evidence="3" type="ORF">P7K49_001752</name>
</gene>
<dbReference type="InterPro" id="IPR011992">
    <property type="entry name" value="EF-hand-dom_pair"/>
</dbReference>
<evidence type="ECO:0000256" key="1">
    <source>
        <dbReference type="SAM" id="MobiDB-lite"/>
    </source>
</evidence>
<keyword evidence="4" id="KW-1185">Reference proteome</keyword>
<evidence type="ECO:0000313" key="4">
    <source>
        <dbReference type="Proteomes" id="UP001266305"/>
    </source>
</evidence>
<dbReference type="EMBL" id="JASSZA010000001">
    <property type="protein sequence ID" value="KAK2120366.1"/>
    <property type="molecule type" value="Genomic_DNA"/>
</dbReference>
<comment type="caution">
    <text evidence="3">The sequence shown here is derived from an EMBL/GenBank/DDBJ whole genome shotgun (WGS) entry which is preliminary data.</text>
</comment>